<gene>
    <name evidence="2" type="ORF">D3871_17695</name>
</gene>
<dbReference type="CDD" id="cd03194">
    <property type="entry name" value="GST_C_3"/>
    <property type="match status" value="1"/>
</dbReference>
<dbReference type="PANTHER" id="PTHR42673">
    <property type="entry name" value="MALEYLACETOACETATE ISOMERASE"/>
    <property type="match status" value="1"/>
</dbReference>
<dbReference type="GO" id="GO:0006749">
    <property type="term" value="P:glutathione metabolic process"/>
    <property type="evidence" value="ECO:0007669"/>
    <property type="project" value="TreeGrafter"/>
</dbReference>
<dbReference type="PROSITE" id="PS50404">
    <property type="entry name" value="GST_NTER"/>
    <property type="match status" value="1"/>
</dbReference>
<dbReference type="Proteomes" id="UP000265955">
    <property type="component" value="Unassembled WGS sequence"/>
</dbReference>
<dbReference type="InterPro" id="IPR004045">
    <property type="entry name" value="Glutathione_S-Trfase_N"/>
</dbReference>
<dbReference type="GO" id="GO:0004364">
    <property type="term" value="F:glutathione transferase activity"/>
    <property type="evidence" value="ECO:0007669"/>
    <property type="project" value="TreeGrafter"/>
</dbReference>
<dbReference type="InterPro" id="IPR036282">
    <property type="entry name" value="Glutathione-S-Trfase_C_sf"/>
</dbReference>
<evidence type="ECO:0000313" key="3">
    <source>
        <dbReference type="Proteomes" id="UP000265955"/>
    </source>
</evidence>
<sequence>MVQLVIGNKNYSTWSLRAWICLRKAGIAFDEIRIPLYEDGHSDKLKRFGPTGLVPVYRDGEFALWDSLAICEYVAETHPHLWPDDRLQRAHARAICAEMHSGFRAIRGQIPMNCRASHRRVDFSPELREEVRRVETIWSQCRQTCTVSGDWLFGRFSIADAMFIPLALHFQTYDVTLNDTASAYLQTVLDDADTKAWVADALQETEIIQECEAGA</sequence>
<dbReference type="OrthoDB" id="9799538at2"/>
<keyword evidence="2" id="KW-0808">Transferase</keyword>
<dbReference type="GO" id="GO:0006559">
    <property type="term" value="P:L-phenylalanine catabolic process"/>
    <property type="evidence" value="ECO:0007669"/>
    <property type="project" value="TreeGrafter"/>
</dbReference>
<organism evidence="2 3">
    <name type="scientific">Noviherbaspirillum saxi</name>
    <dbReference type="NCBI Taxonomy" id="2320863"/>
    <lineage>
        <taxon>Bacteria</taxon>
        <taxon>Pseudomonadati</taxon>
        <taxon>Pseudomonadota</taxon>
        <taxon>Betaproteobacteria</taxon>
        <taxon>Burkholderiales</taxon>
        <taxon>Oxalobacteraceae</taxon>
        <taxon>Noviherbaspirillum</taxon>
    </lineage>
</organism>
<dbReference type="Gene3D" id="1.20.1050.10">
    <property type="match status" value="1"/>
</dbReference>
<dbReference type="RefSeq" id="WP_119770423.1">
    <property type="nucleotide sequence ID" value="NZ_QYUO01000002.1"/>
</dbReference>
<proteinExistence type="predicted"/>
<keyword evidence="3" id="KW-1185">Reference proteome</keyword>
<dbReference type="GO" id="GO:0016034">
    <property type="term" value="F:maleylacetoacetate isomerase activity"/>
    <property type="evidence" value="ECO:0007669"/>
    <property type="project" value="TreeGrafter"/>
</dbReference>
<dbReference type="SUPFAM" id="SSF52833">
    <property type="entry name" value="Thioredoxin-like"/>
    <property type="match status" value="1"/>
</dbReference>
<accession>A0A3A3FIE7</accession>
<evidence type="ECO:0000313" key="2">
    <source>
        <dbReference type="EMBL" id="RJF95273.1"/>
    </source>
</evidence>
<dbReference type="Gene3D" id="3.40.30.10">
    <property type="entry name" value="Glutaredoxin"/>
    <property type="match status" value="1"/>
</dbReference>
<name>A0A3A3FIE7_9BURK</name>
<dbReference type="InterPro" id="IPR040079">
    <property type="entry name" value="Glutathione_S-Trfase"/>
</dbReference>
<dbReference type="EMBL" id="QYUO01000002">
    <property type="protein sequence ID" value="RJF95273.1"/>
    <property type="molecule type" value="Genomic_DNA"/>
</dbReference>
<dbReference type="InterPro" id="IPR036249">
    <property type="entry name" value="Thioredoxin-like_sf"/>
</dbReference>
<dbReference type="SUPFAM" id="SSF47616">
    <property type="entry name" value="GST C-terminal domain-like"/>
    <property type="match status" value="1"/>
</dbReference>
<dbReference type="SFLD" id="SFLDS00019">
    <property type="entry name" value="Glutathione_Transferase_(cytos"/>
    <property type="match status" value="1"/>
</dbReference>
<reference evidence="3" key="1">
    <citation type="submission" date="2018-09" db="EMBL/GenBank/DDBJ databases">
        <authorList>
            <person name="Zhu H."/>
        </authorList>
    </citation>
    <scope>NUCLEOTIDE SEQUENCE [LARGE SCALE GENOMIC DNA]</scope>
    <source>
        <strain evidence="3">K1R23-30</strain>
    </source>
</reference>
<dbReference type="AlphaFoldDB" id="A0A3A3FIE7"/>
<protein>
    <submittedName>
        <fullName evidence="2">Glutathione S-transferase family protein</fullName>
    </submittedName>
</protein>
<feature type="domain" description="GST N-terminal" evidence="1">
    <location>
        <begin position="2"/>
        <end position="82"/>
    </location>
</feature>
<dbReference type="Pfam" id="PF13409">
    <property type="entry name" value="GST_N_2"/>
    <property type="match status" value="1"/>
</dbReference>
<dbReference type="PANTHER" id="PTHR42673:SF4">
    <property type="entry name" value="MALEYLACETOACETATE ISOMERASE"/>
    <property type="match status" value="1"/>
</dbReference>
<dbReference type="CDD" id="cd03043">
    <property type="entry name" value="GST_N_1"/>
    <property type="match status" value="1"/>
</dbReference>
<comment type="caution">
    <text evidence="2">The sequence shown here is derived from an EMBL/GenBank/DDBJ whole genome shotgun (WGS) entry which is preliminary data.</text>
</comment>
<evidence type="ECO:0000259" key="1">
    <source>
        <dbReference type="PROSITE" id="PS50404"/>
    </source>
</evidence>